<gene>
    <name evidence="1" type="ordered locus">Ngar_c23670</name>
</gene>
<dbReference type="EMBL" id="CP002408">
    <property type="protein sequence ID" value="AFU59292.1"/>
    <property type="molecule type" value="Genomic_DNA"/>
</dbReference>
<dbReference type="Proteomes" id="UP000008037">
    <property type="component" value="Chromosome"/>
</dbReference>
<dbReference type="RefSeq" id="WP_015019827.1">
    <property type="nucleotide sequence ID" value="NC_018719.1"/>
</dbReference>
<reference evidence="1 2" key="1">
    <citation type="journal article" date="2012" name="Environ. Microbiol.">
        <title>The genome of the ammonia-oxidizing Candidatus Nitrososphaera gargensis: insights into metabolic versatility and environmental adaptations.</title>
        <authorList>
            <person name="Spang A."/>
            <person name="Poehlein A."/>
            <person name="Offre P."/>
            <person name="Zumbragel S."/>
            <person name="Haider S."/>
            <person name="Rychlik N."/>
            <person name="Nowka B."/>
            <person name="Schmeisser C."/>
            <person name="Lebedeva E.V."/>
            <person name="Rattei T."/>
            <person name="Bohm C."/>
            <person name="Schmid M."/>
            <person name="Galushko A."/>
            <person name="Hatzenpichler R."/>
            <person name="Weinmaier T."/>
            <person name="Daniel R."/>
            <person name="Schleper C."/>
            <person name="Spieck E."/>
            <person name="Streit W."/>
            <person name="Wagner M."/>
        </authorList>
    </citation>
    <scope>NUCLEOTIDE SEQUENCE [LARGE SCALE GENOMIC DNA]</scope>
    <source>
        <strain evidence="2">Ga9.2</strain>
    </source>
</reference>
<dbReference type="BioCyc" id="CNIT1237085:G1324-2365-MONOMER"/>
<accession>K0IL32</accession>
<evidence type="ECO:0000313" key="2">
    <source>
        <dbReference type="Proteomes" id="UP000008037"/>
    </source>
</evidence>
<dbReference type="InParanoid" id="K0IL32"/>
<dbReference type="KEGG" id="nga:Ngar_c23670"/>
<dbReference type="HOGENOM" id="CLU_176725_0_0_2"/>
<proteinExistence type="predicted"/>
<protein>
    <submittedName>
        <fullName evidence="1">Uncharacterized protein</fullName>
    </submittedName>
</protein>
<organism evidence="1 2">
    <name type="scientific">Nitrososphaera gargensis (strain Ga9.2)</name>
    <dbReference type="NCBI Taxonomy" id="1237085"/>
    <lineage>
        <taxon>Archaea</taxon>
        <taxon>Nitrososphaerota</taxon>
        <taxon>Nitrososphaeria</taxon>
        <taxon>Nitrososphaerales</taxon>
        <taxon>Nitrososphaeraceae</taxon>
        <taxon>Nitrososphaera</taxon>
    </lineage>
</organism>
<sequence>MKKGQFYFIYDMSPHLVLEDKTKRGLEVREHVIDEKYGVEADRGMIHDMDGIGHKVGIRWYFPQSKYTLDQVVKIAEEIEARYKAIRDITCPDDE</sequence>
<name>K0IL32_NITGG</name>
<keyword evidence="2" id="KW-1185">Reference proteome</keyword>
<dbReference type="AlphaFoldDB" id="K0IL32"/>
<dbReference type="GeneID" id="13794384"/>
<evidence type="ECO:0000313" key="1">
    <source>
        <dbReference type="EMBL" id="AFU59292.1"/>
    </source>
</evidence>
<dbReference type="STRING" id="1237085.Ngar_c23670"/>
<dbReference type="PATRIC" id="fig|1237085.11.peg.2339"/>